<comment type="caution">
    <text evidence="3">The sequence shown here is derived from an EMBL/GenBank/DDBJ whole genome shotgun (WGS) entry which is preliminary data.</text>
</comment>
<evidence type="ECO:0008006" key="5">
    <source>
        <dbReference type="Google" id="ProtNLM"/>
    </source>
</evidence>
<dbReference type="Proteomes" id="UP000233256">
    <property type="component" value="Unassembled WGS sequence"/>
</dbReference>
<dbReference type="InterPro" id="IPR019734">
    <property type="entry name" value="TPR_rpt"/>
</dbReference>
<keyword evidence="2" id="KW-0472">Membrane</keyword>
<reference evidence="3 4" key="1">
    <citation type="journal article" date="2017" name="ISME J.">
        <title>Potential for microbial H2 and metal transformations associated with novel bacteria and archaea in deep terrestrial subsurface sediments.</title>
        <authorList>
            <person name="Hernsdorf A.W."/>
            <person name="Amano Y."/>
            <person name="Miyakawa K."/>
            <person name="Ise K."/>
            <person name="Suzuki Y."/>
            <person name="Anantharaman K."/>
            <person name="Probst A."/>
            <person name="Burstein D."/>
            <person name="Thomas B.C."/>
            <person name="Banfield J.F."/>
        </authorList>
    </citation>
    <scope>NUCLEOTIDE SEQUENCE [LARGE SCALE GENOMIC DNA]</scope>
    <source>
        <strain evidence="3">HGW-Wallbacteria-1</strain>
    </source>
</reference>
<dbReference type="Gene3D" id="1.25.40.10">
    <property type="entry name" value="Tetratricopeptide repeat domain"/>
    <property type="match status" value="2"/>
</dbReference>
<dbReference type="AlphaFoldDB" id="A0A2N1PTX9"/>
<dbReference type="PROSITE" id="PS50005">
    <property type="entry name" value="TPR"/>
    <property type="match status" value="2"/>
</dbReference>
<keyword evidence="1" id="KW-0802">TPR repeat</keyword>
<evidence type="ECO:0000313" key="3">
    <source>
        <dbReference type="EMBL" id="PKK91794.1"/>
    </source>
</evidence>
<sequence length="380" mass="42255">MSVPPNTSKNFESAVIFSIGAENSRCSIYSRVALFVATFSVCCMFVQSAICFAQHTEKFRVGKAKALDYDQAMKEGKDFFSSGNHGRALDKFKTSLVIRPTSEEAHYWAGKSASALGDLEGAVYHWQQVLKLRESKDTNLIQDPNRSVEDLAKLSIKDASARINEAALRFGTGLRYLEAGDWDRALAQFRRAREIDPSRAEYHEREADVLMDKELYELAAACYTAAEARGARHEQLFVKLGEAYYRLGRSREEVESYRRGMAMNSNALLLKDKLREASAKLVNTFEPYALIVTRNGREVIINKGTATGIPFGQEYALRLQVVAAMNPVADIASSEVIAAPYTQVKGELLVTRVEERIAYCMITSETSDGISVGDPVVPSR</sequence>
<feature type="repeat" description="TPR" evidence="1">
    <location>
        <begin position="234"/>
        <end position="267"/>
    </location>
</feature>
<feature type="transmembrane region" description="Helical" evidence="2">
    <location>
        <begin position="32"/>
        <end position="53"/>
    </location>
</feature>
<feature type="repeat" description="TPR" evidence="1">
    <location>
        <begin position="166"/>
        <end position="199"/>
    </location>
</feature>
<evidence type="ECO:0000256" key="2">
    <source>
        <dbReference type="SAM" id="Phobius"/>
    </source>
</evidence>
<dbReference type="SMART" id="SM00028">
    <property type="entry name" value="TPR"/>
    <property type="match status" value="5"/>
</dbReference>
<gene>
    <name evidence="3" type="ORF">CVV64_03780</name>
</gene>
<dbReference type="SUPFAM" id="SSF48452">
    <property type="entry name" value="TPR-like"/>
    <property type="match status" value="1"/>
</dbReference>
<proteinExistence type="predicted"/>
<evidence type="ECO:0000313" key="4">
    <source>
        <dbReference type="Proteomes" id="UP000233256"/>
    </source>
</evidence>
<dbReference type="EMBL" id="PGXC01000002">
    <property type="protein sequence ID" value="PKK91794.1"/>
    <property type="molecule type" value="Genomic_DNA"/>
</dbReference>
<dbReference type="Pfam" id="PF13432">
    <property type="entry name" value="TPR_16"/>
    <property type="match status" value="1"/>
</dbReference>
<dbReference type="InterPro" id="IPR011990">
    <property type="entry name" value="TPR-like_helical_dom_sf"/>
</dbReference>
<keyword evidence="2" id="KW-0812">Transmembrane</keyword>
<name>A0A2N1PTX9_9BACT</name>
<accession>A0A2N1PTX9</accession>
<evidence type="ECO:0000256" key="1">
    <source>
        <dbReference type="PROSITE-ProRule" id="PRU00339"/>
    </source>
</evidence>
<keyword evidence="2" id="KW-1133">Transmembrane helix</keyword>
<organism evidence="3 4">
    <name type="scientific">Candidatus Wallbacteria bacterium HGW-Wallbacteria-1</name>
    <dbReference type="NCBI Taxonomy" id="2013854"/>
    <lineage>
        <taxon>Bacteria</taxon>
        <taxon>Candidatus Walliibacteriota</taxon>
    </lineage>
</organism>
<protein>
    <recommendedName>
        <fullName evidence="5">Tetratricopeptide repeat protein</fullName>
    </recommendedName>
</protein>